<protein>
    <submittedName>
        <fullName evidence="1">Uncharacterized protein</fullName>
    </submittedName>
</protein>
<dbReference type="EMBL" id="AP022822">
    <property type="protein sequence ID" value="BCA86678.1"/>
    <property type="molecule type" value="Genomic_DNA"/>
</dbReference>
<gene>
    <name evidence="1" type="ORF">EsVE80_22010</name>
</gene>
<organism evidence="1 2">
    <name type="scientific">Enterococcus saigonensis</name>
    <dbReference type="NCBI Taxonomy" id="1805431"/>
    <lineage>
        <taxon>Bacteria</taxon>
        <taxon>Bacillati</taxon>
        <taxon>Bacillota</taxon>
        <taxon>Bacilli</taxon>
        <taxon>Lactobacillales</taxon>
        <taxon>Enterococcaceae</taxon>
        <taxon>Enterococcus</taxon>
    </lineage>
</organism>
<keyword evidence="2" id="KW-1185">Reference proteome</keyword>
<sequence>MNEEKLKVKVDVIGVEEAVSKAERYVELLKEAKTLADELASMEFEIGIKQD</sequence>
<dbReference type="RefSeq" id="WP_173103793.1">
    <property type="nucleotide sequence ID" value="NZ_AP022822.1"/>
</dbReference>
<evidence type="ECO:0000313" key="2">
    <source>
        <dbReference type="Proteomes" id="UP000502998"/>
    </source>
</evidence>
<reference evidence="1 2" key="1">
    <citation type="submission" date="2020-02" db="EMBL/GenBank/DDBJ databases">
        <title>Characterization of vanA genotype vancomycin-resistant Enterococcus saigonensis VE80.</title>
        <authorList>
            <person name="Harada T."/>
            <person name="Motooka D."/>
            <person name="Nakamura S."/>
            <person name="Yamamoto Y."/>
            <person name="Kawahara R."/>
            <person name="Kawatsu K."/>
        </authorList>
    </citation>
    <scope>NUCLEOTIDE SEQUENCE [LARGE SCALE GENOMIC DNA]</scope>
    <source>
        <strain evidence="1 2">VE80</strain>
    </source>
</reference>
<dbReference type="AlphaFoldDB" id="A0A679IAM1"/>
<accession>A0A679IAM1</accession>
<proteinExistence type="predicted"/>
<name>A0A679IAM1_9ENTE</name>
<dbReference type="KEGG" id="esg:EsVE80_22010"/>
<evidence type="ECO:0000313" key="1">
    <source>
        <dbReference type="EMBL" id="BCA86678.1"/>
    </source>
</evidence>
<dbReference type="Proteomes" id="UP000502998">
    <property type="component" value="Chromosome"/>
</dbReference>